<dbReference type="Pfam" id="PF00795">
    <property type="entry name" value="CN_hydrolase"/>
    <property type="match status" value="1"/>
</dbReference>
<dbReference type="PANTHER" id="PTHR23088">
    <property type="entry name" value="NITRILASE-RELATED"/>
    <property type="match status" value="1"/>
</dbReference>
<dbReference type="PANTHER" id="PTHR23088:SF27">
    <property type="entry name" value="DEAMINATED GLUTATHIONE AMIDASE"/>
    <property type="match status" value="1"/>
</dbReference>
<dbReference type="InterPro" id="IPR036526">
    <property type="entry name" value="C-N_Hydrolase_sf"/>
</dbReference>
<dbReference type="PROSITE" id="PS50263">
    <property type="entry name" value="CN_HYDROLASE"/>
    <property type="match status" value="1"/>
</dbReference>
<evidence type="ECO:0000313" key="3">
    <source>
        <dbReference type="EMBL" id="RZC34648.1"/>
    </source>
</evidence>
<keyword evidence="1" id="KW-0378">Hydrolase</keyword>
<dbReference type="Proteomes" id="UP000292052">
    <property type="component" value="Unassembled WGS sequence"/>
</dbReference>
<dbReference type="FunFam" id="3.60.110.10:FF:000005">
    <property type="entry name" value="nitrilase homolog 1 isoform X1"/>
    <property type="match status" value="1"/>
</dbReference>
<dbReference type="SUPFAM" id="SSF56317">
    <property type="entry name" value="Carbon-nitrogen hydrolase"/>
    <property type="match status" value="1"/>
</dbReference>
<feature type="domain" description="CN hydrolase" evidence="2">
    <location>
        <begin position="6"/>
        <end position="253"/>
    </location>
</feature>
<gene>
    <name evidence="3" type="ORF">BDFB_007205</name>
</gene>
<dbReference type="GO" id="GO:0006139">
    <property type="term" value="P:nucleobase-containing compound metabolic process"/>
    <property type="evidence" value="ECO:0007669"/>
    <property type="project" value="TreeGrafter"/>
</dbReference>
<proteinExistence type="predicted"/>
<accession>A0A482VQH5</accession>
<dbReference type="InterPro" id="IPR036265">
    <property type="entry name" value="HIT-like_sf"/>
</dbReference>
<dbReference type="CDD" id="cd07572">
    <property type="entry name" value="nit"/>
    <property type="match status" value="1"/>
</dbReference>
<dbReference type="Gene3D" id="3.60.110.10">
    <property type="entry name" value="Carbon-nitrogen hydrolase"/>
    <property type="match status" value="1"/>
</dbReference>
<evidence type="ECO:0000313" key="4">
    <source>
        <dbReference type="Proteomes" id="UP000292052"/>
    </source>
</evidence>
<comment type="caution">
    <text evidence="3">The sequence shown here is derived from an EMBL/GenBank/DDBJ whole genome shotgun (WGS) entry which is preliminary data.</text>
</comment>
<dbReference type="InterPro" id="IPR045254">
    <property type="entry name" value="Nit1/2_C-N_Hydrolase"/>
</dbReference>
<dbReference type="Gene3D" id="3.30.428.10">
    <property type="entry name" value="HIT-like"/>
    <property type="match status" value="1"/>
</dbReference>
<dbReference type="OrthoDB" id="680339at2759"/>
<evidence type="ECO:0000256" key="1">
    <source>
        <dbReference type="ARBA" id="ARBA00022801"/>
    </source>
</evidence>
<dbReference type="STRING" id="1661398.A0A482VQH5"/>
<dbReference type="InterPro" id="IPR003010">
    <property type="entry name" value="C-N_Hydrolase"/>
</dbReference>
<dbReference type="GO" id="GO:0047710">
    <property type="term" value="F:bis(5'-adenosyl)-triphosphatase activity"/>
    <property type="evidence" value="ECO:0007669"/>
    <property type="project" value="TreeGrafter"/>
</dbReference>
<dbReference type="AlphaFoldDB" id="A0A482VQH5"/>
<evidence type="ECO:0000259" key="2">
    <source>
        <dbReference type="PROSITE" id="PS50263"/>
    </source>
</evidence>
<reference evidence="3 4" key="1">
    <citation type="submission" date="2017-03" db="EMBL/GenBank/DDBJ databases">
        <title>Genome of the blue death feigning beetle - Asbolus verrucosus.</title>
        <authorList>
            <person name="Rider S.D."/>
        </authorList>
    </citation>
    <scope>NUCLEOTIDE SEQUENCE [LARGE SCALE GENOMIC DNA]</scope>
    <source>
        <strain evidence="3">Butters</strain>
        <tissue evidence="3">Head and leg muscle</tissue>
    </source>
</reference>
<organism evidence="3 4">
    <name type="scientific">Asbolus verrucosus</name>
    <name type="common">Desert ironclad beetle</name>
    <dbReference type="NCBI Taxonomy" id="1661398"/>
    <lineage>
        <taxon>Eukaryota</taxon>
        <taxon>Metazoa</taxon>
        <taxon>Ecdysozoa</taxon>
        <taxon>Arthropoda</taxon>
        <taxon>Hexapoda</taxon>
        <taxon>Insecta</taxon>
        <taxon>Pterygota</taxon>
        <taxon>Neoptera</taxon>
        <taxon>Endopterygota</taxon>
        <taxon>Coleoptera</taxon>
        <taxon>Polyphaga</taxon>
        <taxon>Cucujiformia</taxon>
        <taxon>Tenebrionidae</taxon>
        <taxon>Pimeliinae</taxon>
        <taxon>Asbolus</taxon>
    </lineage>
</organism>
<dbReference type="GO" id="GO:0016811">
    <property type="term" value="F:hydrolase activity, acting on carbon-nitrogen (but not peptide) bonds, in linear amides"/>
    <property type="evidence" value="ECO:0007669"/>
    <property type="project" value="InterPro"/>
</dbReference>
<keyword evidence="4" id="KW-1185">Reference proteome</keyword>
<sequence>MSAPKCKVAVCQFTATVNKENNLKVVKELVSEAARNDAKVAFLPEGCDYIGSNKDETKALAEPLNGTLMNEYRNLAKNEKIWLSIGGFHELVLTENNEQKFYNSHVLIDEEGEIKAIYKKVHLFDVTIPELNINLKESDVTQGGYQIVPPCYDLRFPELSILQRKQGASILTYPSAFTYVTGVLHWEVLLRARAIENQCYVIAAAQYGKHNEKRTSFGQALIIDPRGKILAQCPKYREGHETNQSVAVAEIDPELIQKVRAEIPVFQHRRNDLYQLQTINNETFSINDAENFMFADKVIPGSTVFYRTRHSFAFTNIRCVVPGRILLF</sequence>
<dbReference type="EMBL" id="QDEB01078256">
    <property type="protein sequence ID" value="RZC34648.1"/>
    <property type="molecule type" value="Genomic_DNA"/>
</dbReference>
<name>A0A482VQH5_ASBVE</name>
<protein>
    <submittedName>
        <fullName evidence="3">Nitrilase and fragile histidine triad fusion protein NitFhit</fullName>
    </submittedName>
</protein>